<organism evidence="1 2">
    <name type="scientific">Dendrolimus kikuchii</name>
    <dbReference type="NCBI Taxonomy" id="765133"/>
    <lineage>
        <taxon>Eukaryota</taxon>
        <taxon>Metazoa</taxon>
        <taxon>Ecdysozoa</taxon>
        <taxon>Arthropoda</taxon>
        <taxon>Hexapoda</taxon>
        <taxon>Insecta</taxon>
        <taxon>Pterygota</taxon>
        <taxon>Neoptera</taxon>
        <taxon>Endopterygota</taxon>
        <taxon>Lepidoptera</taxon>
        <taxon>Glossata</taxon>
        <taxon>Ditrysia</taxon>
        <taxon>Bombycoidea</taxon>
        <taxon>Lasiocampidae</taxon>
        <taxon>Dendrolimus</taxon>
    </lineage>
</organism>
<sequence>MACGKYFINFYTVFTLFSGMVSMEIAKEQVDKVIEDEITEKLSVDLLQSIERKFQVDLQKSVDMVLAKIKILLQNGTSQIQDKVTDLEEMLDKIKAYGEKEMDQCMTEQQNATAALAEKALHQMVVCGYALIGHDPTQAVRSVMALKSMIKNSLAPINERKTEVYDLLKVCGHDHDTLKKVVKCVISKSPLIKSAMMEVTNKLLEGTVDLTKQMAHGAMHEACLIEVIKNIEDEAVQLVNEIRNCVYKNVTVIEDTEKFIEENNATVIDVGNKIDATESIEVKNSESDKDVKEMKDILRRMLSENKGKELDKKFKKKLKKLQKELGSVGGNKIED</sequence>
<comment type="caution">
    <text evidence="1">The sequence shown here is derived from an EMBL/GenBank/DDBJ whole genome shotgun (WGS) entry which is preliminary data.</text>
</comment>
<accession>A0ACC1D1Z3</accession>
<reference evidence="1 2" key="1">
    <citation type="journal article" date="2021" name="Front. Genet.">
        <title>Chromosome-Level Genome Assembly Reveals Significant Gene Expansion in the Toll and IMD Signaling Pathways of Dendrolimus kikuchii.</title>
        <authorList>
            <person name="Zhou J."/>
            <person name="Wu P."/>
            <person name="Xiong Z."/>
            <person name="Liu N."/>
            <person name="Zhao N."/>
            <person name="Ji M."/>
            <person name="Qiu Y."/>
            <person name="Yang B."/>
        </authorList>
    </citation>
    <scope>NUCLEOTIDE SEQUENCE [LARGE SCALE GENOMIC DNA]</scope>
    <source>
        <strain evidence="1">Ann1</strain>
    </source>
</reference>
<name>A0ACC1D1Z3_9NEOP</name>
<dbReference type="Proteomes" id="UP000824533">
    <property type="component" value="Linkage Group LG11"/>
</dbReference>
<evidence type="ECO:0000313" key="1">
    <source>
        <dbReference type="EMBL" id="KAJ0177567.1"/>
    </source>
</evidence>
<protein>
    <submittedName>
        <fullName evidence="1">Uncharacterized protein</fullName>
    </submittedName>
</protein>
<gene>
    <name evidence="1" type="ORF">K1T71_006440</name>
</gene>
<dbReference type="EMBL" id="CM034397">
    <property type="protein sequence ID" value="KAJ0177567.1"/>
    <property type="molecule type" value="Genomic_DNA"/>
</dbReference>
<keyword evidence="2" id="KW-1185">Reference proteome</keyword>
<proteinExistence type="predicted"/>
<evidence type="ECO:0000313" key="2">
    <source>
        <dbReference type="Proteomes" id="UP000824533"/>
    </source>
</evidence>